<protein>
    <submittedName>
        <fullName evidence="2">GATA-type domain-containing protein</fullName>
    </submittedName>
</protein>
<sequence length="183" mass="21112">MENIQVNPCMFDNVPANLHRTSPIQMQANPIGSQFYQTYPHNPYLSFDSMPPTAHPMAQIINRNGSPIQVSMDNRSHHGEMNFNKRKNAIKRVSIHSDSVCVNCKTTKTTLWRRSNSGEPECNSCNLYFRANQRPRPANLIKKTILKRQRKKIGQYNSPVGNTCNMSQLPLDMKEFFEEQKEQ</sequence>
<evidence type="ECO:0000313" key="2">
    <source>
        <dbReference type="WBParaSite" id="RSKR_0000363000.1"/>
    </source>
</evidence>
<accession>A0AC35TS28</accession>
<reference evidence="2" key="1">
    <citation type="submission" date="2016-11" db="UniProtKB">
        <authorList>
            <consortium name="WormBaseParasite"/>
        </authorList>
    </citation>
    <scope>IDENTIFICATION</scope>
    <source>
        <strain evidence="2">KR3021</strain>
    </source>
</reference>
<proteinExistence type="predicted"/>
<name>A0AC35TS28_9BILA</name>
<dbReference type="WBParaSite" id="RSKR_0000363000.1">
    <property type="protein sequence ID" value="RSKR_0000363000.1"/>
    <property type="gene ID" value="RSKR_0000363000"/>
</dbReference>
<organism evidence="1 2">
    <name type="scientific">Rhabditophanes sp. KR3021</name>
    <dbReference type="NCBI Taxonomy" id="114890"/>
    <lineage>
        <taxon>Eukaryota</taxon>
        <taxon>Metazoa</taxon>
        <taxon>Ecdysozoa</taxon>
        <taxon>Nematoda</taxon>
        <taxon>Chromadorea</taxon>
        <taxon>Rhabditida</taxon>
        <taxon>Tylenchina</taxon>
        <taxon>Panagrolaimomorpha</taxon>
        <taxon>Strongyloidoidea</taxon>
        <taxon>Alloionematidae</taxon>
        <taxon>Rhabditophanes</taxon>
    </lineage>
</organism>
<dbReference type="Proteomes" id="UP000095286">
    <property type="component" value="Unplaced"/>
</dbReference>
<evidence type="ECO:0000313" key="1">
    <source>
        <dbReference type="Proteomes" id="UP000095286"/>
    </source>
</evidence>